<protein>
    <submittedName>
        <fullName evidence="1">Uncharacterized protein</fullName>
    </submittedName>
</protein>
<dbReference type="EMBL" id="VSSQ01048379">
    <property type="protein sequence ID" value="MPN02429.1"/>
    <property type="molecule type" value="Genomic_DNA"/>
</dbReference>
<name>A0A645EMT0_9ZZZZ</name>
<comment type="caution">
    <text evidence="1">The sequence shown here is derived from an EMBL/GenBank/DDBJ whole genome shotgun (WGS) entry which is preliminary data.</text>
</comment>
<dbReference type="AlphaFoldDB" id="A0A645EMT0"/>
<gene>
    <name evidence="1" type="ORF">SDC9_149645</name>
</gene>
<reference evidence="1" key="1">
    <citation type="submission" date="2019-08" db="EMBL/GenBank/DDBJ databases">
        <authorList>
            <person name="Kucharzyk K."/>
            <person name="Murdoch R.W."/>
            <person name="Higgins S."/>
            <person name="Loffler F."/>
        </authorList>
    </citation>
    <scope>NUCLEOTIDE SEQUENCE</scope>
</reference>
<sequence length="137" mass="14763">MFSGMLFVAVALCAGGLAIAGLAALLGRASRGTGSTGGSSRIDALALLRRAFLHLRGHMVFAQIAAVRPCRLAYRLCGGWFAVLHRILPPFRPLNRLIWTLVPLRGRLSAWDTRQRTQRPSTGIIATSIQTAGRPCV</sequence>
<organism evidence="1">
    <name type="scientific">bioreactor metagenome</name>
    <dbReference type="NCBI Taxonomy" id="1076179"/>
    <lineage>
        <taxon>unclassified sequences</taxon>
        <taxon>metagenomes</taxon>
        <taxon>ecological metagenomes</taxon>
    </lineage>
</organism>
<evidence type="ECO:0000313" key="1">
    <source>
        <dbReference type="EMBL" id="MPN02429.1"/>
    </source>
</evidence>
<accession>A0A645EMT0</accession>
<proteinExistence type="predicted"/>